<dbReference type="InterPro" id="IPR023827">
    <property type="entry name" value="Peptidase_S8_Asp-AS"/>
</dbReference>
<reference evidence="7 9" key="1">
    <citation type="submission" date="2015-07" db="EMBL/GenBank/DDBJ databases">
        <title>Fjat-14205 dsm 2895.</title>
        <authorList>
            <person name="Liu B."/>
            <person name="Wang J."/>
            <person name="Zhu Y."/>
            <person name="Liu G."/>
            <person name="Chen Q."/>
            <person name="Chen Z."/>
            <person name="Lan J."/>
            <person name="Che J."/>
            <person name="Ge C."/>
            <person name="Shi H."/>
            <person name="Pan Z."/>
            <person name="Liu X."/>
        </authorList>
    </citation>
    <scope>NUCLEOTIDE SEQUENCE [LARGE SCALE GENOMIC DNA]</scope>
    <source>
        <strain evidence="7 9">DSM 2895</strain>
    </source>
</reference>
<feature type="active site" description="Charge relay system" evidence="5">
    <location>
        <position position="529"/>
    </location>
</feature>
<dbReference type="SUPFAM" id="SSF52743">
    <property type="entry name" value="Subtilisin-like"/>
    <property type="match status" value="1"/>
</dbReference>
<dbReference type="Pfam" id="PF00082">
    <property type="entry name" value="Peptidase_S8"/>
    <property type="match status" value="1"/>
</dbReference>
<feature type="active site" description="Charge relay system" evidence="5">
    <location>
        <position position="258"/>
    </location>
</feature>
<dbReference type="InterPro" id="IPR036852">
    <property type="entry name" value="Peptidase_S8/S53_dom_sf"/>
</dbReference>
<organism evidence="7 9">
    <name type="scientific">Aneurinibacillus migulanus</name>
    <name type="common">Bacillus migulanus</name>
    <dbReference type="NCBI Taxonomy" id="47500"/>
    <lineage>
        <taxon>Bacteria</taxon>
        <taxon>Bacillati</taxon>
        <taxon>Bacillota</taxon>
        <taxon>Bacilli</taxon>
        <taxon>Bacillales</taxon>
        <taxon>Paenibacillaceae</taxon>
        <taxon>Aneurinibacillus group</taxon>
        <taxon>Aneurinibacillus</taxon>
    </lineage>
</organism>
<dbReference type="PROSITE" id="PS51892">
    <property type="entry name" value="SUBTILASE"/>
    <property type="match status" value="1"/>
</dbReference>
<proteinExistence type="inferred from homology"/>
<reference evidence="8 10" key="2">
    <citation type="submission" date="2016-10" db="EMBL/GenBank/DDBJ databases">
        <authorList>
            <person name="de Groot N.N."/>
        </authorList>
    </citation>
    <scope>NUCLEOTIDE SEQUENCE [LARGE SCALE GENOMIC DNA]</scope>
    <source>
        <strain evidence="8 10">DSM 2895</strain>
    </source>
</reference>
<evidence type="ECO:0000256" key="1">
    <source>
        <dbReference type="ARBA" id="ARBA00011073"/>
    </source>
</evidence>
<dbReference type="OrthoDB" id="9759014at2"/>
<name>A0A0D1Y0Y4_ANEMI</name>
<dbReference type="CDD" id="cd04847">
    <property type="entry name" value="Peptidases_S8_Subtilisin_like_2"/>
    <property type="match status" value="1"/>
</dbReference>
<feature type="active site" description="Charge relay system" evidence="5">
    <location>
        <position position="290"/>
    </location>
</feature>
<evidence type="ECO:0000313" key="7">
    <source>
        <dbReference type="EMBL" id="KON95185.1"/>
    </source>
</evidence>
<dbReference type="InterPro" id="IPR034074">
    <property type="entry name" value="Y4bN_pept_dom"/>
</dbReference>
<dbReference type="PRINTS" id="PR00723">
    <property type="entry name" value="SUBTILISIN"/>
</dbReference>
<dbReference type="Gene3D" id="3.40.50.200">
    <property type="entry name" value="Peptidase S8/S53 domain"/>
    <property type="match status" value="1"/>
</dbReference>
<protein>
    <submittedName>
        <fullName evidence="8">Subtilase family protein</fullName>
    </submittedName>
</protein>
<evidence type="ECO:0000256" key="2">
    <source>
        <dbReference type="ARBA" id="ARBA00022670"/>
    </source>
</evidence>
<dbReference type="PANTHER" id="PTHR43806:SF11">
    <property type="entry name" value="CEREVISIN-RELATED"/>
    <property type="match status" value="1"/>
</dbReference>
<dbReference type="Proteomes" id="UP000182836">
    <property type="component" value="Unassembled WGS sequence"/>
</dbReference>
<evidence type="ECO:0000313" key="9">
    <source>
        <dbReference type="Proteomes" id="UP000037269"/>
    </source>
</evidence>
<dbReference type="EMBL" id="LGUG01000004">
    <property type="protein sequence ID" value="KON95185.1"/>
    <property type="molecule type" value="Genomic_DNA"/>
</dbReference>
<dbReference type="GO" id="GO:0006508">
    <property type="term" value="P:proteolysis"/>
    <property type="evidence" value="ECO:0007669"/>
    <property type="project" value="UniProtKB-KW"/>
</dbReference>
<dbReference type="InterPro" id="IPR015500">
    <property type="entry name" value="Peptidase_S8_subtilisin-rel"/>
</dbReference>
<evidence type="ECO:0000259" key="6">
    <source>
        <dbReference type="Pfam" id="PF00082"/>
    </source>
</evidence>
<dbReference type="STRING" id="47500.AF333_06525"/>
<dbReference type="RefSeq" id="WP_043067418.1">
    <property type="nucleotide sequence ID" value="NZ_BJOA01000061.1"/>
</dbReference>
<keyword evidence="3 5" id="KW-0378">Hydrolase</keyword>
<dbReference type="AlphaFoldDB" id="A0A0D1Y0Y4"/>
<evidence type="ECO:0000256" key="5">
    <source>
        <dbReference type="PROSITE-ProRule" id="PRU01240"/>
    </source>
</evidence>
<accession>A0A0D1Y0Y4</accession>
<keyword evidence="9" id="KW-1185">Reference proteome</keyword>
<dbReference type="PROSITE" id="PS00136">
    <property type="entry name" value="SUBTILASE_ASP"/>
    <property type="match status" value="1"/>
</dbReference>
<comment type="similarity">
    <text evidence="1 5">Belongs to the peptidase S8 family.</text>
</comment>
<evidence type="ECO:0000313" key="8">
    <source>
        <dbReference type="EMBL" id="SDI82676.1"/>
    </source>
</evidence>
<evidence type="ECO:0000313" key="10">
    <source>
        <dbReference type="Proteomes" id="UP000182836"/>
    </source>
</evidence>
<dbReference type="GO" id="GO:0004252">
    <property type="term" value="F:serine-type endopeptidase activity"/>
    <property type="evidence" value="ECO:0007669"/>
    <property type="project" value="UniProtKB-UniRule"/>
</dbReference>
<sequence>MNPYQHLPLVQENINLTRQGKPDSRGDRIVYPPAHGAMLKKGFQERESEFKKAKKIGEDFIFCIVKDNSKHIKYSKLGLELLAVPSDTKVIVRVKNSQTFNSHLSDFTANKIAKKRALNYSEFANLNEFVFLTPEEKKGPLIKHEDIKTNELYTIDVQLYTGNDSLHEIYNKVNLFRDFLRELEVSFIDDCILSNLALIRISILGKNIHALLEHHNVYTIDLPQQSTHDYESVRNIGVDELPEVIPAPEDGPFIAIIDSGVLSSHPLLKGTVYDSAAFGGLDDPADKNGHGTMVAGITQYGDVYATLQQPSPLMPQFRLLNGRVTNENNEFSDEKILASVVKEAIEYFASDNYNCKIFNISLGDTRIPYQQQTKMDPWSYIIDSLNHKYNIAVVISSGNYFPEGGEEVLEKYMEYLLHDPEASVIPPAIAISGLTVGSKAKEEVPYISPYSRRKLQYRAIAKKEHISPFSRSGYGYANSIKPETISYGGNFSLNTQVKQINFSDRNLGIFSTSIFDGNDSWFEVRSGTSFAAPYIAHLLGRIKREIPTAKGNLLRALLINTATIETQAIKAVAEKFSNTISKPSELKTYQTRLSGYGEVREQILTNSYDHYVTMYHEGQIEVDKVSVFEIPIPDEVYNKKGKTKIHISLAYNPPCRDSRIDYVGTKMSFTLYRGLSLDEIKRYTCKPDDDEFEKDSLPTEKKRCKCNLSPSMTEVQRGTLLKATHTIAASKRSREDYGDTYYLVVKCAKRWYEGNEKQNYAIVVSLEHENVEAKLYDSVSNRINQRIPQRTRGRLK</sequence>
<dbReference type="PATRIC" id="fig|47500.8.peg.2514"/>
<evidence type="ECO:0000256" key="4">
    <source>
        <dbReference type="ARBA" id="ARBA00022825"/>
    </source>
</evidence>
<dbReference type="Proteomes" id="UP000037269">
    <property type="component" value="Unassembled WGS sequence"/>
</dbReference>
<dbReference type="InterPro" id="IPR000209">
    <property type="entry name" value="Peptidase_S8/S53_dom"/>
</dbReference>
<dbReference type="GeneID" id="42304856"/>
<feature type="domain" description="Peptidase S8/S53" evidence="6">
    <location>
        <begin position="250"/>
        <end position="568"/>
    </location>
</feature>
<keyword evidence="2 5" id="KW-0645">Protease</keyword>
<keyword evidence="4 5" id="KW-0720">Serine protease</keyword>
<dbReference type="PANTHER" id="PTHR43806">
    <property type="entry name" value="PEPTIDASE S8"/>
    <property type="match status" value="1"/>
</dbReference>
<evidence type="ECO:0000256" key="3">
    <source>
        <dbReference type="ARBA" id="ARBA00022801"/>
    </source>
</evidence>
<dbReference type="InterPro" id="IPR050131">
    <property type="entry name" value="Peptidase_S8_subtilisin-like"/>
</dbReference>
<dbReference type="EMBL" id="FNED01000008">
    <property type="protein sequence ID" value="SDI82676.1"/>
    <property type="molecule type" value="Genomic_DNA"/>
</dbReference>
<gene>
    <name evidence="7" type="ORF">AF333_06525</name>
    <name evidence="8" type="ORF">SAMN04487909_10877</name>
</gene>